<dbReference type="Pfam" id="PF02195">
    <property type="entry name" value="ParB_N"/>
    <property type="match status" value="1"/>
</dbReference>
<dbReference type="OrthoDB" id="7812516at2"/>
<dbReference type="InterPro" id="IPR003115">
    <property type="entry name" value="ParB_N"/>
</dbReference>
<dbReference type="CDD" id="cd16405">
    <property type="entry name" value="RepB_like_N"/>
    <property type="match status" value="1"/>
</dbReference>
<organism evidence="3 4">
    <name type="scientific">Roseovarius lutimaris</name>
    <dbReference type="NCBI Taxonomy" id="1005928"/>
    <lineage>
        <taxon>Bacteria</taxon>
        <taxon>Pseudomonadati</taxon>
        <taxon>Pseudomonadota</taxon>
        <taxon>Alphaproteobacteria</taxon>
        <taxon>Rhodobacterales</taxon>
        <taxon>Roseobacteraceae</taxon>
        <taxon>Roseovarius</taxon>
    </lineage>
</organism>
<dbReference type="PANTHER" id="PTHR33375:SF1">
    <property type="entry name" value="CHROMOSOME-PARTITIONING PROTEIN PARB-RELATED"/>
    <property type="match status" value="1"/>
</dbReference>
<sequence length="341" mass="37092">MAKRKRLTPPDPVHLQQGTAPDAGGLLDSSVRSAPIADVARDASQAAFAGEMAETLTRARESGRMVLELTLDQIQLDYLVRDRLAMEDGELSALMASLRQRGQQTPIEVAEIAPGRYGLISGWRRCQALKRLQAETGEAAFQTVLALQRNPAQASEAYLAMVEENEIRVGLSYYERARIAAKAVEQGVFKTERAALRHLYHAASRTKRSKIGSFLTIVHALDGALQFPEALPERAGLRLVRALDEDKGLAIRLRDRLEKARPETAEAEQACLMAELAAQSAKEGKPLSSAPSVTKPALAPKEALGDGLWLRENDDGSLTLGGPALTAAARAQLRRWLAETM</sequence>
<evidence type="ECO:0000256" key="1">
    <source>
        <dbReference type="SAM" id="MobiDB-lite"/>
    </source>
</evidence>
<dbReference type="InterPro" id="IPR037972">
    <property type="entry name" value="RepB_N"/>
</dbReference>
<proteinExistence type="predicted"/>
<keyword evidence="4" id="KW-1185">Reference proteome</keyword>
<dbReference type="InterPro" id="IPR036086">
    <property type="entry name" value="ParB/Sulfiredoxin_sf"/>
</dbReference>
<dbReference type="GO" id="GO:0005694">
    <property type="term" value="C:chromosome"/>
    <property type="evidence" value="ECO:0007669"/>
    <property type="project" value="TreeGrafter"/>
</dbReference>
<dbReference type="GO" id="GO:0007059">
    <property type="term" value="P:chromosome segregation"/>
    <property type="evidence" value="ECO:0007669"/>
    <property type="project" value="TreeGrafter"/>
</dbReference>
<dbReference type="Gene3D" id="3.90.1530.30">
    <property type="match status" value="1"/>
</dbReference>
<dbReference type="RefSeq" id="WP_092842054.1">
    <property type="nucleotide sequence ID" value="NZ_FOVP01000029.1"/>
</dbReference>
<name>A0A1I5GDP0_9RHOB</name>
<dbReference type="AlphaFoldDB" id="A0A1I5GDP0"/>
<gene>
    <name evidence="3" type="ORF">SAMN04487859_1298</name>
</gene>
<dbReference type="InterPro" id="IPR050336">
    <property type="entry name" value="Chromosome_partition/occlusion"/>
</dbReference>
<dbReference type="PANTHER" id="PTHR33375">
    <property type="entry name" value="CHROMOSOME-PARTITIONING PROTEIN PARB-RELATED"/>
    <property type="match status" value="1"/>
</dbReference>
<dbReference type="Proteomes" id="UP000198599">
    <property type="component" value="Unassembled WGS sequence"/>
</dbReference>
<feature type="domain" description="ParB-like N-terminal" evidence="2">
    <location>
        <begin position="67"/>
        <end position="166"/>
    </location>
</feature>
<dbReference type="STRING" id="1005928.SAMN04487859_1298"/>
<feature type="region of interest" description="Disordered" evidence="1">
    <location>
        <begin position="1"/>
        <end position="26"/>
    </location>
</feature>
<dbReference type="SUPFAM" id="SSF110849">
    <property type="entry name" value="ParB/Sulfiredoxin"/>
    <property type="match status" value="1"/>
</dbReference>
<protein>
    <submittedName>
        <fullName evidence="3">ParB/RepB/Spo0J family partition protein</fullName>
    </submittedName>
</protein>
<dbReference type="SMART" id="SM00470">
    <property type="entry name" value="ParB"/>
    <property type="match status" value="1"/>
</dbReference>
<evidence type="ECO:0000313" key="4">
    <source>
        <dbReference type="Proteomes" id="UP000198599"/>
    </source>
</evidence>
<reference evidence="4" key="1">
    <citation type="submission" date="2016-10" db="EMBL/GenBank/DDBJ databases">
        <authorList>
            <person name="Varghese N."/>
            <person name="Submissions S."/>
        </authorList>
    </citation>
    <scope>NUCLEOTIDE SEQUENCE [LARGE SCALE GENOMIC DNA]</scope>
    <source>
        <strain evidence="4">DSM 28463</strain>
    </source>
</reference>
<accession>A0A1I5GDP0</accession>
<evidence type="ECO:0000259" key="2">
    <source>
        <dbReference type="SMART" id="SM00470"/>
    </source>
</evidence>
<dbReference type="EMBL" id="FOVP01000029">
    <property type="protein sequence ID" value="SFO34208.1"/>
    <property type="molecule type" value="Genomic_DNA"/>
</dbReference>
<evidence type="ECO:0000313" key="3">
    <source>
        <dbReference type="EMBL" id="SFO34208.1"/>
    </source>
</evidence>